<proteinExistence type="predicted"/>
<keyword evidence="2" id="KW-1185">Reference proteome</keyword>
<gene>
    <name evidence="1" type="ORF">PsorP6_001536</name>
</gene>
<organism evidence="1 2">
    <name type="scientific">Peronosclerospora sorghi</name>
    <dbReference type="NCBI Taxonomy" id="230839"/>
    <lineage>
        <taxon>Eukaryota</taxon>
        <taxon>Sar</taxon>
        <taxon>Stramenopiles</taxon>
        <taxon>Oomycota</taxon>
        <taxon>Peronosporomycetes</taxon>
        <taxon>Peronosporales</taxon>
        <taxon>Peronosporaceae</taxon>
        <taxon>Peronosclerospora</taxon>
    </lineage>
</organism>
<reference evidence="1 2" key="1">
    <citation type="journal article" date="2022" name="bioRxiv">
        <title>The genome of the oomycete Peronosclerospora sorghi, a cosmopolitan pathogen of maize and sorghum, is inflated with dispersed pseudogenes.</title>
        <authorList>
            <person name="Fletcher K."/>
            <person name="Martin F."/>
            <person name="Isakeit T."/>
            <person name="Cavanaugh K."/>
            <person name="Magill C."/>
            <person name="Michelmore R."/>
        </authorList>
    </citation>
    <scope>NUCLEOTIDE SEQUENCE [LARGE SCALE GENOMIC DNA]</scope>
    <source>
        <strain evidence="1">P6</strain>
    </source>
</reference>
<name>A0ACC0WU05_9STRA</name>
<sequence length="1498" mass="169583">MYIMKRDNHSAFRIPRMPISTPLSSPWRRREISSRSTPTCSHPSLRRSIDKNYRTFRSNSYPNNGSGASSYTILGLSTMLARKRLLETIKHKIHEKEDSVNLTTEFRDPFSLLLALCASFRFADAAIRFAQKERDRSLTAGAEGLFLVAAAVGNVLMNMIQKRRHHTEMAERVRVAVQQMLRDRDKKHKQWEIKETLLNCRPTEPQSTVLLPSNSYVACYRDSQWQRVPINLLVEGDVVGLMSGDIAPGEVRHIGVDENEVEQVYPRGYKLPPWTIKHGKDTTRFTATFDPPLLLELCGGMRIFEMMETPVVQDIEDALFRINRPVTPTQKLQAQAKLVAVYICTLYSVLVLAAIGLRVILQHRSLETTLSHVLLGPMSIWLCFASLNTPLVLFVAEAAATASILGSFDDILIPKKHKKQAHKRSMDNEKINTGQGCTKACDKKSRHVSHGSRIDSAMATILKATALMPADIFDVEDRERLRSENARKQSAIMLSLQYFLVVLRFRVMRCDLAHLSDRRHLLVPFRSFRLLERLGNITMLCCFDDDILCEQTPSVEEIFLLNDKQNNSNSIVLDLHAERDCDTGLKFEDPKWKQHLPLLKPIGFAIMVNDEENPAQSYDENIRYLVNEGLCSMDDGHTRDPYLKTCMQRLSAHIRMLPFPKHLRNLSREIGFSVADDLSMFQRQQSIHIICPRLAHHEHTNDHHDQNQEDSRYRGNLKSHMYSTVILDKRSHRHQLLSRGHPTVVLAHCSEYWDGKSICPLTSEKQRAILDMYNQWRVEDLDCIAFSYVPVPPKLNNLFTRSDNKKNSFRDSPDESGLQGRRKRMLPPVYLVDDSTTTEVSSPQSRARQSSTLISTEVSSPQPRARKSSTPMSSSMSEHYGQVSKRHRHSIDPGSSLASMSSIDDNSIDQESISGSRTTKSMGATPSGQTTPLAKARGNRTFSDFKPSSGLQLFETSSIEESMLWRLQDDQIFLGMVASGVQPKLHTPDFIEDLNACGIRFVYFSPRNMRRSKLLAEKMGIETDWNCAISLRSLDSDGPDPHRMTSNYSDWDVKARLPHGVEAIKRHLAEVDNVPLLVSLYTDSTPETISQMISIFQENHEVVMGVGSSLKESNAHLFSKADLAVALQGDVQALFNKPIPCGKELPVLSDEDIQLSQILNTLACTFRLKSSPDDANSQEKHSQEFTDSTNDATSSGTATVAHLIELIRLGRQMLTNFYQLNTFIFVSQLFIATIILVSYAVPFPHVPQLSCSSIFWLLWVFIPALSLSMLASASETDIMKNTPRKNEEFDMEENMPRLVAYFLGRHVPSVLLAIAVFECLLGFSLQASSNFNPNAFAIERFNKFGWMDFVFNDELVTVRPRPAAVVAALDRAEAGMLLSIGIYIVTSSCGYLYRCESAFKSSPIRNIMWVTVASILMCLQFILSMLRAGIVGADGVTLWYFVSQSVPLAFWATTLGLWPLVIFCVDELIKMHDKRHLSRYNKFLRMQFDTRLGMWSPK</sequence>
<evidence type="ECO:0000313" key="2">
    <source>
        <dbReference type="Proteomes" id="UP001163321"/>
    </source>
</evidence>
<evidence type="ECO:0000313" key="1">
    <source>
        <dbReference type="EMBL" id="KAI9922405.1"/>
    </source>
</evidence>
<comment type="caution">
    <text evidence="1">The sequence shown here is derived from an EMBL/GenBank/DDBJ whole genome shotgun (WGS) entry which is preliminary data.</text>
</comment>
<accession>A0ACC0WU05</accession>
<dbReference type="EMBL" id="CM047580">
    <property type="protein sequence ID" value="KAI9922405.1"/>
    <property type="molecule type" value="Genomic_DNA"/>
</dbReference>
<dbReference type="Proteomes" id="UP001163321">
    <property type="component" value="Chromosome 1"/>
</dbReference>
<protein>
    <submittedName>
        <fullName evidence="1">Uncharacterized protein</fullName>
    </submittedName>
</protein>